<comment type="caution">
    <text evidence="6">The sequence shown here is derived from an EMBL/GenBank/DDBJ whole genome shotgun (WGS) entry which is preliminary data.</text>
</comment>
<dbReference type="GO" id="GO:0005764">
    <property type="term" value="C:lysosome"/>
    <property type="evidence" value="ECO:0007669"/>
    <property type="project" value="TreeGrafter"/>
</dbReference>
<name>A0AAN4YZE8_9BILA</name>
<keyword evidence="7" id="KW-1185">Reference proteome</keyword>
<dbReference type="EMBL" id="BTRK01000001">
    <property type="protein sequence ID" value="GMR31702.1"/>
    <property type="molecule type" value="Genomic_DNA"/>
</dbReference>
<gene>
    <name evidence="6" type="ORF">PMAYCL1PPCAC_01897</name>
</gene>
<evidence type="ECO:0000259" key="5">
    <source>
        <dbReference type="PROSITE" id="PS50015"/>
    </source>
</evidence>
<dbReference type="Proteomes" id="UP001328107">
    <property type="component" value="Unassembled WGS sequence"/>
</dbReference>
<dbReference type="GO" id="GO:0061750">
    <property type="term" value="F:acid sphingomyelin phosphodiesterase activity"/>
    <property type="evidence" value="ECO:0007669"/>
    <property type="project" value="TreeGrafter"/>
</dbReference>
<feature type="chain" id="PRO_5042811192" description="Saposin B-type domain-containing protein" evidence="4">
    <location>
        <begin position="19"/>
        <end position="125"/>
    </location>
</feature>
<accession>A0AAN4YZE8</accession>
<protein>
    <recommendedName>
        <fullName evidence="5">Saposin B-type domain-containing protein</fullName>
    </recommendedName>
</protein>
<dbReference type="InterPro" id="IPR011001">
    <property type="entry name" value="Saposin-like"/>
</dbReference>
<dbReference type="InterPro" id="IPR008139">
    <property type="entry name" value="SaposinB_dom"/>
</dbReference>
<feature type="non-terminal residue" evidence="6">
    <location>
        <position position="1"/>
    </location>
</feature>
<feature type="domain" description="Saposin B-type" evidence="5">
    <location>
        <begin position="48"/>
        <end position="125"/>
    </location>
</feature>
<keyword evidence="4" id="KW-0732">Signal</keyword>
<dbReference type="SUPFAM" id="SSF47862">
    <property type="entry name" value="Saposin"/>
    <property type="match status" value="1"/>
</dbReference>
<dbReference type="SMART" id="SM00741">
    <property type="entry name" value="SapB"/>
    <property type="match status" value="1"/>
</dbReference>
<reference evidence="7" key="1">
    <citation type="submission" date="2022-10" db="EMBL/GenBank/DDBJ databases">
        <title>Genome assembly of Pristionchus species.</title>
        <authorList>
            <person name="Yoshida K."/>
            <person name="Sommer R.J."/>
        </authorList>
    </citation>
    <scope>NUCLEOTIDE SEQUENCE [LARGE SCALE GENOMIC DNA]</scope>
    <source>
        <strain evidence="7">RS5460</strain>
    </source>
</reference>
<dbReference type="PROSITE" id="PS50015">
    <property type="entry name" value="SAP_B"/>
    <property type="match status" value="1"/>
</dbReference>
<evidence type="ECO:0000313" key="6">
    <source>
        <dbReference type="EMBL" id="GMR31702.1"/>
    </source>
</evidence>
<evidence type="ECO:0000256" key="4">
    <source>
        <dbReference type="SAM" id="SignalP"/>
    </source>
</evidence>
<sequence length="125" mass="14122">IQMLPMLVVVCLIPTVLSHAIPTGDKQQLQWISKTEALHTLETAVRNDKINCVVCSTIVQGIRQLIEEEQVEEEIDEFLNKACVTLDLAAPYICEALINEYAVEIYFVLERVIFTPDELCGIFVD</sequence>
<dbReference type="AlphaFoldDB" id="A0AAN4YZE8"/>
<dbReference type="Gene3D" id="1.10.225.10">
    <property type="entry name" value="Saposin-like"/>
    <property type="match status" value="1"/>
</dbReference>
<dbReference type="GO" id="GO:0006685">
    <property type="term" value="P:sphingomyelin catabolic process"/>
    <property type="evidence" value="ECO:0007669"/>
    <property type="project" value="TreeGrafter"/>
</dbReference>
<keyword evidence="2" id="KW-1015">Disulfide bond</keyword>
<proteinExistence type="predicted"/>
<keyword evidence="1" id="KW-0378">Hydrolase</keyword>
<feature type="signal peptide" evidence="4">
    <location>
        <begin position="1"/>
        <end position="18"/>
    </location>
</feature>
<keyword evidence="3" id="KW-0325">Glycoprotein</keyword>
<evidence type="ECO:0000256" key="2">
    <source>
        <dbReference type="ARBA" id="ARBA00023157"/>
    </source>
</evidence>
<dbReference type="PANTHER" id="PTHR10340">
    <property type="entry name" value="SPHINGOMYELIN PHOSPHODIESTERASE"/>
    <property type="match status" value="1"/>
</dbReference>
<evidence type="ECO:0000256" key="3">
    <source>
        <dbReference type="ARBA" id="ARBA00023180"/>
    </source>
</evidence>
<dbReference type="PANTHER" id="PTHR10340:SF54">
    <property type="entry name" value="SPHINGOMYELIN PHOSPHODIESTERASE 2"/>
    <property type="match status" value="1"/>
</dbReference>
<organism evidence="6 7">
    <name type="scientific">Pristionchus mayeri</name>
    <dbReference type="NCBI Taxonomy" id="1317129"/>
    <lineage>
        <taxon>Eukaryota</taxon>
        <taxon>Metazoa</taxon>
        <taxon>Ecdysozoa</taxon>
        <taxon>Nematoda</taxon>
        <taxon>Chromadorea</taxon>
        <taxon>Rhabditida</taxon>
        <taxon>Rhabditina</taxon>
        <taxon>Diplogasteromorpha</taxon>
        <taxon>Diplogasteroidea</taxon>
        <taxon>Neodiplogasteridae</taxon>
        <taxon>Pristionchus</taxon>
    </lineage>
</organism>
<evidence type="ECO:0000313" key="7">
    <source>
        <dbReference type="Proteomes" id="UP001328107"/>
    </source>
</evidence>
<evidence type="ECO:0000256" key="1">
    <source>
        <dbReference type="ARBA" id="ARBA00022801"/>
    </source>
</evidence>
<dbReference type="GO" id="GO:0005615">
    <property type="term" value="C:extracellular space"/>
    <property type="evidence" value="ECO:0007669"/>
    <property type="project" value="TreeGrafter"/>
</dbReference>
<feature type="non-terminal residue" evidence="6">
    <location>
        <position position="125"/>
    </location>
</feature>
<dbReference type="GO" id="GO:0016020">
    <property type="term" value="C:membrane"/>
    <property type="evidence" value="ECO:0007669"/>
    <property type="project" value="GOC"/>
</dbReference>
<dbReference type="GO" id="GO:0046513">
    <property type="term" value="P:ceramide biosynthetic process"/>
    <property type="evidence" value="ECO:0007669"/>
    <property type="project" value="TreeGrafter"/>
</dbReference>